<evidence type="ECO:0000313" key="2">
    <source>
        <dbReference type="EMBL" id="EXC17345.1"/>
    </source>
</evidence>
<name>W9S698_9ROSA</name>
<organism evidence="2 3">
    <name type="scientific">Morus notabilis</name>
    <dbReference type="NCBI Taxonomy" id="981085"/>
    <lineage>
        <taxon>Eukaryota</taxon>
        <taxon>Viridiplantae</taxon>
        <taxon>Streptophyta</taxon>
        <taxon>Embryophyta</taxon>
        <taxon>Tracheophyta</taxon>
        <taxon>Spermatophyta</taxon>
        <taxon>Magnoliopsida</taxon>
        <taxon>eudicotyledons</taxon>
        <taxon>Gunneridae</taxon>
        <taxon>Pentapetalae</taxon>
        <taxon>rosids</taxon>
        <taxon>fabids</taxon>
        <taxon>Rosales</taxon>
        <taxon>Moraceae</taxon>
        <taxon>Moreae</taxon>
        <taxon>Morus</taxon>
    </lineage>
</organism>
<dbReference type="EMBL" id="KE345811">
    <property type="protein sequence ID" value="EXC17345.1"/>
    <property type="molecule type" value="Genomic_DNA"/>
</dbReference>
<dbReference type="Proteomes" id="UP000030645">
    <property type="component" value="Unassembled WGS sequence"/>
</dbReference>
<feature type="region of interest" description="Disordered" evidence="1">
    <location>
        <begin position="1"/>
        <end position="48"/>
    </location>
</feature>
<proteinExistence type="predicted"/>
<evidence type="ECO:0000256" key="1">
    <source>
        <dbReference type="SAM" id="MobiDB-lite"/>
    </source>
</evidence>
<sequence>MLLPATSAPLPSGTSVYSPPARLTTPPSPNDSLAADIRNPMTSSHIKTQWVPPSNLTRKYRHKPHPKSVNCDPPLSRPPVVSRESYDKVTTMVGSYPTRHLIAGDPLPSRYRIVGTGGARRIRSCEDQCAYRGSLLIDRQIWAMEIALVPKELTLAAMATAWWIGLDGQLQGILGILNF</sequence>
<dbReference type="AlphaFoldDB" id="W9S698"/>
<feature type="region of interest" description="Disordered" evidence="1">
    <location>
        <begin position="61"/>
        <end position="82"/>
    </location>
</feature>
<evidence type="ECO:0000313" key="3">
    <source>
        <dbReference type="Proteomes" id="UP000030645"/>
    </source>
</evidence>
<gene>
    <name evidence="2" type="ORF">L484_027534</name>
</gene>
<reference evidence="3" key="1">
    <citation type="submission" date="2013-01" db="EMBL/GenBank/DDBJ databases">
        <title>Draft Genome Sequence of a Mulberry Tree, Morus notabilis C.K. Schneid.</title>
        <authorList>
            <person name="He N."/>
            <person name="Zhao S."/>
        </authorList>
    </citation>
    <scope>NUCLEOTIDE SEQUENCE</scope>
</reference>
<keyword evidence="3" id="KW-1185">Reference proteome</keyword>
<accession>W9S698</accession>
<protein>
    <submittedName>
        <fullName evidence="2">Uncharacterized protein</fullName>
    </submittedName>
</protein>